<reference evidence="2" key="1">
    <citation type="submission" date="2019-09" db="EMBL/GenBank/DDBJ databases">
        <title>Mumia zhuanghuii sp. nov. isolated from the intestinal contents of plateau pika (Ochotona curzoniae) in the Qinghai-Tibet plateau of China.</title>
        <authorList>
            <person name="Tian Z."/>
        </authorList>
    </citation>
    <scope>NUCLEOTIDE SEQUENCE [LARGE SCALE GENOMIC DNA]</scope>
    <source>
        <strain evidence="2">L-031</strain>
    </source>
</reference>
<dbReference type="RefSeq" id="WP_150926998.1">
    <property type="nucleotide sequence ID" value="NZ_CP044232.1"/>
</dbReference>
<sequence>MSGLVIRSGGAIEVDTASLRAAASRFRSLAGDADAAASLVSGAPEQLLGVPGAPSAGELLAVHTLLRDAAAQADELAAALEEAAHLYEAVELLAQRAVAAAAGDAAAVDRLDARLERAFADRPDLARRAQELIEAGGDGSDLARQVWWGSRGFDPVAGMLAPFTLAALGFGVDALGLGPVAARDRLTGSGDPVSVRPLATISVAPPASLAAAAARIPGAGEGHVRVERYTMPNGTQQFAVYVTGTRSAGGSDPFDVRSNLQLYAGEKSASYEATLRALRDAGARPGDVVHAFGHSQGAMVTERLALEGPYDTRTLVSFGAPVQADVGRDTLAVTVRHTDDPIAALQGGGHPGSVGAPGSFVVERTADPMAGLHDATLPAHHMSAYAETAALIDGSDDPRAQGLASVFDGLARAETAVAREYSAERVSPDGSGGR</sequence>
<dbReference type="EMBL" id="CP044232">
    <property type="protein sequence ID" value="QEW04675.1"/>
    <property type="molecule type" value="Genomic_DNA"/>
</dbReference>
<dbReference type="KEGG" id="mlz:F6J85_17360"/>
<protein>
    <recommendedName>
        <fullName evidence="3">Alpha/beta hydrolase</fullName>
    </recommendedName>
</protein>
<accession>A0A5J6L872</accession>
<dbReference type="Gene3D" id="3.40.50.1820">
    <property type="entry name" value="alpha/beta hydrolase"/>
    <property type="match status" value="1"/>
</dbReference>
<proteinExistence type="predicted"/>
<keyword evidence="2" id="KW-1185">Reference proteome</keyword>
<name>A0A5J6L872_9MICO</name>
<organism evidence="1 2">
    <name type="scientific">Microbacterium lushaniae</name>
    <dbReference type="NCBI Taxonomy" id="2614639"/>
    <lineage>
        <taxon>Bacteria</taxon>
        <taxon>Bacillati</taxon>
        <taxon>Actinomycetota</taxon>
        <taxon>Actinomycetes</taxon>
        <taxon>Micrococcales</taxon>
        <taxon>Microbacteriaceae</taxon>
        <taxon>Microbacterium</taxon>
    </lineage>
</organism>
<evidence type="ECO:0000313" key="1">
    <source>
        <dbReference type="EMBL" id="QEW04675.1"/>
    </source>
</evidence>
<dbReference type="InterPro" id="IPR029058">
    <property type="entry name" value="AB_hydrolase_fold"/>
</dbReference>
<gene>
    <name evidence="1" type="ORF">F6J85_17360</name>
</gene>
<evidence type="ECO:0000313" key="2">
    <source>
        <dbReference type="Proteomes" id="UP000325516"/>
    </source>
</evidence>
<dbReference type="AlphaFoldDB" id="A0A5J6L872"/>
<dbReference type="Proteomes" id="UP000325516">
    <property type="component" value="Chromosome"/>
</dbReference>
<dbReference type="SUPFAM" id="SSF53474">
    <property type="entry name" value="alpha/beta-Hydrolases"/>
    <property type="match status" value="1"/>
</dbReference>
<evidence type="ECO:0008006" key="3">
    <source>
        <dbReference type="Google" id="ProtNLM"/>
    </source>
</evidence>